<sequence length="97" mass="11513">MWQISSREEDDDEPREKHPSSVIKEMIKLWESVLPHVEKYLPNKAVDVRSTNLLKQNGISHFRNILKRRQKQISMDNFVVRRKFEPNVSESEPSVEP</sequence>
<dbReference type="AlphaFoldDB" id="A0AAD9J8S0"/>
<feature type="region of interest" description="Disordered" evidence="1">
    <location>
        <begin position="1"/>
        <end position="20"/>
    </location>
</feature>
<evidence type="ECO:0000313" key="3">
    <source>
        <dbReference type="Proteomes" id="UP001208570"/>
    </source>
</evidence>
<reference evidence="2" key="1">
    <citation type="journal article" date="2023" name="Mol. Biol. Evol.">
        <title>Third-Generation Sequencing Reveals the Adaptive Role of the Epigenome in Three Deep-Sea Polychaetes.</title>
        <authorList>
            <person name="Perez M."/>
            <person name="Aroh O."/>
            <person name="Sun Y."/>
            <person name="Lan Y."/>
            <person name="Juniper S.K."/>
            <person name="Young C.R."/>
            <person name="Angers B."/>
            <person name="Qian P.Y."/>
        </authorList>
    </citation>
    <scope>NUCLEOTIDE SEQUENCE</scope>
    <source>
        <strain evidence="2">P08H-3</strain>
    </source>
</reference>
<name>A0AAD9J8S0_9ANNE</name>
<protein>
    <submittedName>
        <fullName evidence="2">Uncharacterized protein</fullName>
    </submittedName>
</protein>
<accession>A0AAD9J8S0</accession>
<gene>
    <name evidence="2" type="ORF">LSH36_501g08068</name>
</gene>
<keyword evidence="3" id="KW-1185">Reference proteome</keyword>
<comment type="caution">
    <text evidence="2">The sequence shown here is derived from an EMBL/GenBank/DDBJ whole genome shotgun (WGS) entry which is preliminary data.</text>
</comment>
<dbReference type="Proteomes" id="UP001208570">
    <property type="component" value="Unassembled WGS sequence"/>
</dbReference>
<proteinExistence type="predicted"/>
<dbReference type="EMBL" id="JAODUP010000501">
    <property type="protein sequence ID" value="KAK2148379.1"/>
    <property type="molecule type" value="Genomic_DNA"/>
</dbReference>
<evidence type="ECO:0000313" key="2">
    <source>
        <dbReference type="EMBL" id="KAK2148379.1"/>
    </source>
</evidence>
<organism evidence="2 3">
    <name type="scientific">Paralvinella palmiformis</name>
    <dbReference type="NCBI Taxonomy" id="53620"/>
    <lineage>
        <taxon>Eukaryota</taxon>
        <taxon>Metazoa</taxon>
        <taxon>Spiralia</taxon>
        <taxon>Lophotrochozoa</taxon>
        <taxon>Annelida</taxon>
        <taxon>Polychaeta</taxon>
        <taxon>Sedentaria</taxon>
        <taxon>Canalipalpata</taxon>
        <taxon>Terebellida</taxon>
        <taxon>Terebelliformia</taxon>
        <taxon>Alvinellidae</taxon>
        <taxon>Paralvinella</taxon>
    </lineage>
</organism>
<evidence type="ECO:0000256" key="1">
    <source>
        <dbReference type="SAM" id="MobiDB-lite"/>
    </source>
</evidence>